<evidence type="ECO:0000256" key="3">
    <source>
        <dbReference type="ARBA" id="ARBA00022679"/>
    </source>
</evidence>
<keyword evidence="15" id="KW-1185">Reference proteome</keyword>
<keyword evidence="4" id="KW-0732">Signal</keyword>
<evidence type="ECO:0000256" key="10">
    <source>
        <dbReference type="ARBA" id="ARBA00049432"/>
    </source>
</evidence>
<evidence type="ECO:0000256" key="7">
    <source>
        <dbReference type="ARBA" id="ARBA00040944"/>
    </source>
</evidence>
<evidence type="ECO:0000256" key="4">
    <source>
        <dbReference type="ARBA" id="ARBA00022729"/>
    </source>
</evidence>
<comment type="caution">
    <text evidence="14">The sequence shown here is derived from an EMBL/GenBank/DDBJ whole genome shotgun (WGS) entry which is preliminary data.</text>
</comment>
<proteinExistence type="predicted"/>
<reference evidence="14 15" key="1">
    <citation type="submission" date="2024-07" db="EMBL/GenBank/DDBJ databases">
        <title>Section-level genome sequencing and comparative genomics of Aspergillus sections Usti and Cavernicolus.</title>
        <authorList>
            <consortium name="Lawrence Berkeley National Laboratory"/>
            <person name="Nybo J.L."/>
            <person name="Vesth T.C."/>
            <person name="Theobald S."/>
            <person name="Frisvad J.C."/>
            <person name="Larsen T.O."/>
            <person name="Kjaerboelling I."/>
            <person name="Rothschild-Mancinelli K."/>
            <person name="Lyhne E.K."/>
            <person name="Kogle M.E."/>
            <person name="Barry K."/>
            <person name="Clum A."/>
            <person name="Na H."/>
            <person name="Ledsgaard L."/>
            <person name="Lin J."/>
            <person name="Lipzen A."/>
            <person name="Kuo A."/>
            <person name="Riley R."/>
            <person name="Mondo S."/>
            <person name="LaButti K."/>
            <person name="Haridas S."/>
            <person name="Pangalinan J."/>
            <person name="Salamov A.A."/>
            <person name="Simmons B.A."/>
            <person name="Magnuson J.K."/>
            <person name="Chen J."/>
            <person name="Drula E."/>
            <person name="Henrissat B."/>
            <person name="Wiebenga A."/>
            <person name="Lubbers R.J."/>
            <person name="Gomes A.C."/>
            <person name="Makela M.R."/>
            <person name="Stajich J."/>
            <person name="Grigoriev I.V."/>
            <person name="Mortensen U.H."/>
            <person name="De vries R.P."/>
            <person name="Baker S.E."/>
            <person name="Andersen M.R."/>
        </authorList>
    </citation>
    <scope>NUCLEOTIDE SEQUENCE [LARGE SCALE GENOMIC DNA]</scope>
    <source>
        <strain evidence="14 15">CBS 600.67</strain>
    </source>
</reference>
<comment type="catalytic activity">
    <reaction evidence="9">
        <text>L-seryl-[protein] + UDP-N-acetyl-alpha-D-glucosamine = 3-O-(N-acetyl-beta-D-glucosaminyl)-L-seryl-[protein] + UDP + H(+)</text>
        <dbReference type="Rhea" id="RHEA:48904"/>
        <dbReference type="Rhea" id="RHEA-COMP:9863"/>
        <dbReference type="Rhea" id="RHEA-COMP:12251"/>
        <dbReference type="ChEBI" id="CHEBI:15378"/>
        <dbReference type="ChEBI" id="CHEBI:29999"/>
        <dbReference type="ChEBI" id="CHEBI:57705"/>
        <dbReference type="ChEBI" id="CHEBI:58223"/>
        <dbReference type="ChEBI" id="CHEBI:90838"/>
        <dbReference type="EC" id="2.4.1.255"/>
    </reaction>
</comment>
<dbReference type="PANTHER" id="PTHR20961:SF148">
    <property type="entry name" value="EGF DOMAIN-SPECIFIC O-LINKED N-ACETYLGLUCOSAMINE TRANSFERASE"/>
    <property type="match status" value="1"/>
</dbReference>
<keyword evidence="12" id="KW-0812">Transmembrane</keyword>
<evidence type="ECO:0000256" key="9">
    <source>
        <dbReference type="ARBA" id="ARBA00048317"/>
    </source>
</evidence>
<sequence length="502" mass="56703">MSLRGSRRRLLRIGASAIGVFFVLFLFTAYQLPLAHQRQQPLLEPQSEFQSSSEPQQPATDKQPGAEIENAPVSALDLPPEYTEVKEPPPACADRFGTSYITKLRDSATEYCTLESSGGLTCFHSKTSSSRVDSFCFARGALFNQDERVFSLGCGLRDLDGLGVPKYKEFTNYWYDTGPGHTLDKAVRLEDNTSSIIVPESIPSYTLLLKREGANNIWHSLMEIFSMTLTLDVLRMTQHPDEPLPFFTNYDIENTQVLVLDDLEEGPYFDLWSLFADKPTLRINDPALPFLNTSFENLIVPLNGGGNPLWQGDWEIHTCDDSPLLRTFSHRVLNHFDFVPDTPREQPPEIILTFINRTSTRHLINVEEYLEHLQSEVPHIKIQSIDFAAISFVEQLAVAQETDVLVGVHGAGLTHGMFLPHHSAMVEILPPDLNHKGFRNVAALLDHSYFSAHASKAGTEDKPEKRGDWHEDDVFIEKDKFMDIMNVAIKSMYNRGSRNYDV</sequence>
<evidence type="ECO:0000259" key="13">
    <source>
        <dbReference type="Pfam" id="PF04577"/>
    </source>
</evidence>
<evidence type="ECO:0000313" key="14">
    <source>
        <dbReference type="EMBL" id="KAL2831114.1"/>
    </source>
</evidence>
<evidence type="ECO:0000256" key="1">
    <source>
        <dbReference type="ARBA" id="ARBA00011970"/>
    </source>
</evidence>
<dbReference type="Proteomes" id="UP001610335">
    <property type="component" value="Unassembled WGS sequence"/>
</dbReference>
<feature type="transmembrane region" description="Helical" evidence="12">
    <location>
        <begin position="12"/>
        <end position="32"/>
    </location>
</feature>
<evidence type="ECO:0000313" key="15">
    <source>
        <dbReference type="Proteomes" id="UP001610335"/>
    </source>
</evidence>
<name>A0ABR4ITM8_9EURO</name>
<evidence type="ECO:0000256" key="8">
    <source>
        <dbReference type="ARBA" id="ARBA00042574"/>
    </source>
</evidence>
<evidence type="ECO:0000256" key="11">
    <source>
        <dbReference type="SAM" id="MobiDB-lite"/>
    </source>
</evidence>
<dbReference type="EMBL" id="JBFXLS010000010">
    <property type="protein sequence ID" value="KAL2831114.1"/>
    <property type="molecule type" value="Genomic_DNA"/>
</dbReference>
<protein>
    <recommendedName>
        <fullName evidence="7">EGF domain-specific O-linked N-acetylglucosamine transferase</fullName>
        <ecNumber evidence="1">2.4.1.255</ecNumber>
    </recommendedName>
    <alternativeName>
        <fullName evidence="8">Extracellular O-linked N-acetylglucosamine transferase</fullName>
    </alternativeName>
</protein>
<dbReference type="Pfam" id="PF04577">
    <property type="entry name" value="Glyco_transf_61"/>
    <property type="match status" value="1"/>
</dbReference>
<evidence type="ECO:0000256" key="2">
    <source>
        <dbReference type="ARBA" id="ARBA00022676"/>
    </source>
</evidence>
<comment type="catalytic activity">
    <reaction evidence="10">
        <text>L-threonyl-[protein] + UDP-N-acetyl-alpha-D-glucosamine = 3-O-(N-acetyl-beta-D-glucosaminyl)-L-threonyl-[protein] + UDP + H(+)</text>
        <dbReference type="Rhea" id="RHEA:48908"/>
        <dbReference type="Rhea" id="RHEA-COMP:11060"/>
        <dbReference type="Rhea" id="RHEA-COMP:12252"/>
        <dbReference type="ChEBI" id="CHEBI:15378"/>
        <dbReference type="ChEBI" id="CHEBI:30013"/>
        <dbReference type="ChEBI" id="CHEBI:57705"/>
        <dbReference type="ChEBI" id="CHEBI:58223"/>
        <dbReference type="ChEBI" id="CHEBI:90840"/>
        <dbReference type="EC" id="2.4.1.255"/>
    </reaction>
</comment>
<feature type="domain" description="Glycosyltransferase 61 catalytic" evidence="13">
    <location>
        <begin position="323"/>
        <end position="426"/>
    </location>
</feature>
<keyword evidence="3" id="KW-0808">Transferase</keyword>
<keyword evidence="2" id="KW-0328">Glycosyltransferase</keyword>
<accession>A0ABR4ITM8</accession>
<evidence type="ECO:0000256" key="12">
    <source>
        <dbReference type="SAM" id="Phobius"/>
    </source>
</evidence>
<keyword evidence="12" id="KW-0472">Membrane</keyword>
<dbReference type="InterPro" id="IPR049625">
    <property type="entry name" value="Glyco_transf_61_cat"/>
</dbReference>
<evidence type="ECO:0000256" key="5">
    <source>
        <dbReference type="ARBA" id="ARBA00022824"/>
    </source>
</evidence>
<gene>
    <name evidence="14" type="ORF">BDW59DRAFT_7012</name>
</gene>
<organism evidence="14 15">
    <name type="scientific">Aspergillus cavernicola</name>
    <dbReference type="NCBI Taxonomy" id="176166"/>
    <lineage>
        <taxon>Eukaryota</taxon>
        <taxon>Fungi</taxon>
        <taxon>Dikarya</taxon>
        <taxon>Ascomycota</taxon>
        <taxon>Pezizomycotina</taxon>
        <taxon>Eurotiomycetes</taxon>
        <taxon>Eurotiomycetidae</taxon>
        <taxon>Eurotiales</taxon>
        <taxon>Aspergillaceae</taxon>
        <taxon>Aspergillus</taxon>
        <taxon>Aspergillus subgen. Nidulantes</taxon>
    </lineage>
</organism>
<dbReference type="InterPro" id="IPR007657">
    <property type="entry name" value="Glycosyltransferase_61"/>
</dbReference>
<feature type="region of interest" description="Disordered" evidence="11">
    <location>
        <begin position="43"/>
        <end position="65"/>
    </location>
</feature>
<feature type="compositionally biased region" description="Low complexity" evidence="11">
    <location>
        <begin position="44"/>
        <end position="58"/>
    </location>
</feature>
<dbReference type="PANTHER" id="PTHR20961">
    <property type="entry name" value="GLYCOSYLTRANSFERASE"/>
    <property type="match status" value="1"/>
</dbReference>
<keyword evidence="6" id="KW-0325">Glycoprotein</keyword>
<keyword evidence="12" id="KW-1133">Transmembrane helix</keyword>
<keyword evidence="5" id="KW-0256">Endoplasmic reticulum</keyword>
<dbReference type="EC" id="2.4.1.255" evidence="1"/>
<evidence type="ECO:0000256" key="6">
    <source>
        <dbReference type="ARBA" id="ARBA00023180"/>
    </source>
</evidence>